<feature type="compositionally biased region" description="Basic and acidic residues" evidence="1">
    <location>
        <begin position="926"/>
        <end position="938"/>
    </location>
</feature>
<feature type="region of interest" description="Disordered" evidence="1">
    <location>
        <begin position="981"/>
        <end position="1048"/>
    </location>
</feature>
<evidence type="ECO:0000313" key="3">
    <source>
        <dbReference type="Proteomes" id="UP000241890"/>
    </source>
</evidence>
<gene>
    <name evidence="2" type="ORF">FCC1311_015862</name>
</gene>
<dbReference type="OrthoDB" id="206734at2759"/>
<dbReference type="EMBL" id="BEYU01000012">
    <property type="protein sequence ID" value="GBG25368.1"/>
    <property type="molecule type" value="Genomic_DNA"/>
</dbReference>
<dbReference type="InterPro" id="IPR013761">
    <property type="entry name" value="SAM/pointed_sf"/>
</dbReference>
<keyword evidence="3" id="KW-1185">Reference proteome</keyword>
<feature type="region of interest" description="Disordered" evidence="1">
    <location>
        <begin position="488"/>
        <end position="509"/>
    </location>
</feature>
<protein>
    <recommendedName>
        <fullName evidence="4">SAM domain-containing protein</fullName>
    </recommendedName>
</protein>
<evidence type="ECO:0000313" key="2">
    <source>
        <dbReference type="EMBL" id="GBG25368.1"/>
    </source>
</evidence>
<dbReference type="InParanoid" id="A0A2R5G6F2"/>
<evidence type="ECO:0008006" key="4">
    <source>
        <dbReference type="Google" id="ProtNLM"/>
    </source>
</evidence>
<evidence type="ECO:0000256" key="1">
    <source>
        <dbReference type="SAM" id="MobiDB-lite"/>
    </source>
</evidence>
<feature type="region of interest" description="Disordered" evidence="1">
    <location>
        <begin position="926"/>
        <end position="966"/>
    </location>
</feature>
<dbReference type="AlphaFoldDB" id="A0A2R5G6F2"/>
<accession>A0A2R5G6F2</accession>
<dbReference type="Gene3D" id="3.30.530.20">
    <property type="match status" value="1"/>
</dbReference>
<proteinExistence type="predicted"/>
<feature type="compositionally biased region" description="Acidic residues" evidence="1">
    <location>
        <begin position="617"/>
        <end position="634"/>
    </location>
</feature>
<dbReference type="Gene3D" id="1.10.150.50">
    <property type="entry name" value="Transcription Factor, Ets-1"/>
    <property type="match status" value="1"/>
</dbReference>
<feature type="region of interest" description="Disordered" evidence="1">
    <location>
        <begin position="67"/>
        <end position="166"/>
    </location>
</feature>
<feature type="region of interest" description="Disordered" evidence="1">
    <location>
        <begin position="551"/>
        <end position="659"/>
    </location>
</feature>
<reference evidence="2 3" key="1">
    <citation type="submission" date="2017-12" db="EMBL/GenBank/DDBJ databases">
        <title>Sequencing, de novo assembly and annotation of complete genome of a new Thraustochytrid species, strain FCC1311.</title>
        <authorList>
            <person name="Sedici K."/>
            <person name="Godart F."/>
            <person name="Aiese Cigliano R."/>
            <person name="Sanseverino W."/>
            <person name="Barakat M."/>
            <person name="Ortet P."/>
            <person name="Marechal E."/>
            <person name="Cagnac O."/>
            <person name="Amato A."/>
        </authorList>
    </citation>
    <scope>NUCLEOTIDE SEQUENCE [LARGE SCALE GENOMIC DNA]</scope>
</reference>
<name>A0A2R5G6F2_9STRA</name>
<feature type="compositionally biased region" description="Polar residues" evidence="1">
    <location>
        <begin position="639"/>
        <end position="658"/>
    </location>
</feature>
<dbReference type="SUPFAM" id="SSF47769">
    <property type="entry name" value="SAM/Pointed domain"/>
    <property type="match status" value="1"/>
</dbReference>
<dbReference type="Proteomes" id="UP000241890">
    <property type="component" value="Unassembled WGS sequence"/>
</dbReference>
<organism evidence="2 3">
    <name type="scientific">Hondaea fermentalgiana</name>
    <dbReference type="NCBI Taxonomy" id="2315210"/>
    <lineage>
        <taxon>Eukaryota</taxon>
        <taxon>Sar</taxon>
        <taxon>Stramenopiles</taxon>
        <taxon>Bigyra</taxon>
        <taxon>Labyrinthulomycetes</taxon>
        <taxon>Thraustochytrida</taxon>
        <taxon>Thraustochytriidae</taxon>
        <taxon>Hondaea</taxon>
    </lineage>
</organism>
<dbReference type="InterPro" id="IPR023393">
    <property type="entry name" value="START-like_dom_sf"/>
</dbReference>
<sequence length="1100" mass="119288">MDTSTQTFLQDRGLDKFKKPLTLVGVKSINELALLTAQDLESIGMNDIDRRKLQDGIEELSKIIVDGSNGIDASPGSASSGSPQARDSASSSSHETSTTTRKSFSFFRKKKTKTEAESCGSGEISRSSKSSGGNAARRVSASSSSGSLGSARSRGGYNNGGQLDDTRFKTQSHLGLNISLQRKREWDIQQAREAENNHTAVLAMNRGCIDWQPAPKSAYGASTNNTSQGHQYSVGTHKVLSPVTREEVEVPAVRATAQVPGSLQEVMGVLLMYNSQTLRRRMSVLDGTFLYGQVLRVVSPRSADGKSVAYMYPSMPLCTITRNCHQFPEQKSVCDFVVRNHYGYHNEAGVTVGVCAMLSVDEHVEESSSSLDSAPVRGRVFEGSGIVVTPSNSNACKVTFILIASLNEPTCRATDRRGLAKSKIDGARQLEAAVSMVDSIRVFVESQRSLLGDAWCKGDIQTAQPTRDHDNGPVHKTSAAAMKHLVNEEEAQEMQPSHKPPLPQLPLCSESASVAGEGPLAPIVAEEEAQEMQPSHEPPLPQLSLCSESASVAGEGPVAPIDAPPLPPRTDSRAQAHPQKSSQEDFSKMQDISENGPPPMEPLVSPRVTGSGANADADVDVDAVEEKDTNDESADSALQEVSSAVSGGRSTPEATNESEAMRLLKDDLVKAKRQIADLLLNNRSLRDELERRKLPIMPSPGEKRNDFAVAADEELHAELERLRSELERSRILLDKFRPYLPPDIDEDDLGLTLEEAEGRLRNAIQNAMKAETPKDIFFAENETEKYEKIVQNHPDYKLREFEKWRKWEEDQKPQNEAALRDMKEIIKPEYFNMSEDQLIVKGIKPKLAHRIHAKKVLRLLYLTPEEVSKIHYGDLTNQYSPSALDIIEQRAVYAVIPEEFLNDPTGDKAKWRVNIKEKLAELITKEEKNSLRPNEKRHSAYLADKPKSAPGASSGTTPRGLPRARLGGALAGRGAALNALFSAGGQRGPPRVPRGSGGGENPVPELFSDGGPRGPPGGAGGATEDNPVAKLPGPGDPRGRPCGLLAGEDHPVAKFAGSSTASRFSPGDLPGTLEKATTKTLHNITQLEKPSLVAVSGRID</sequence>
<comment type="caution">
    <text evidence="2">The sequence shown here is derived from an EMBL/GenBank/DDBJ whole genome shotgun (WGS) entry which is preliminary data.</text>
</comment>
<feature type="compositionally biased region" description="Low complexity" evidence="1">
    <location>
        <begin position="73"/>
        <end position="106"/>
    </location>
</feature>
<feature type="compositionally biased region" description="Low complexity" evidence="1">
    <location>
        <begin position="118"/>
        <end position="156"/>
    </location>
</feature>